<protein>
    <submittedName>
        <fullName evidence="5">Helix-turn-helix domain-containing protein</fullName>
    </submittedName>
</protein>
<dbReference type="SMART" id="SM00342">
    <property type="entry name" value="HTH_ARAC"/>
    <property type="match status" value="1"/>
</dbReference>
<dbReference type="InterPro" id="IPR009057">
    <property type="entry name" value="Homeodomain-like_sf"/>
</dbReference>
<dbReference type="Gene3D" id="1.10.10.60">
    <property type="entry name" value="Homeodomain-like"/>
    <property type="match status" value="1"/>
</dbReference>
<dbReference type="InterPro" id="IPR050204">
    <property type="entry name" value="AraC_XylS_family_regulators"/>
</dbReference>
<proteinExistence type="predicted"/>
<dbReference type="PANTHER" id="PTHR46796">
    <property type="entry name" value="HTH-TYPE TRANSCRIPTIONAL ACTIVATOR RHAS-RELATED"/>
    <property type="match status" value="1"/>
</dbReference>
<dbReference type="PROSITE" id="PS01124">
    <property type="entry name" value="HTH_ARAC_FAMILY_2"/>
    <property type="match status" value="1"/>
</dbReference>
<evidence type="ECO:0000256" key="2">
    <source>
        <dbReference type="ARBA" id="ARBA00023125"/>
    </source>
</evidence>
<sequence>MSAVLSADAAVQANHFDAWQQVISGAFVPLQASGPRQARFRARIRSHHVGAMHLSEISASPHRVSRTPKLIRGGDSGQLKVSLQVRGNAVVCQDGRETLLAPGDFTLYDTSRPYTLNFDESFRSIVLMFPRELLRLRPNDLAGLRARRFDGRRGTGRLVRSLVQELCVREDAAGSRSGLLICDAVLDVLAAAVEDSAEPAAARGDLLGRLRSFIEEHLADPELGPEAIAAENHISVRYLHKLFSADGVPVSGWIRARRLERCRRDLADPELVELPVSAIAGRWGLPNAAHFSKLFKATFGVSPREYRSEHLGG</sequence>
<evidence type="ECO:0000256" key="3">
    <source>
        <dbReference type="ARBA" id="ARBA00023163"/>
    </source>
</evidence>
<dbReference type="InterPro" id="IPR020449">
    <property type="entry name" value="Tscrpt_reg_AraC-type_HTH"/>
</dbReference>
<dbReference type="EMBL" id="VWPH01000011">
    <property type="protein sequence ID" value="KAA5830192.1"/>
    <property type="molecule type" value="Genomic_DNA"/>
</dbReference>
<evidence type="ECO:0000313" key="5">
    <source>
        <dbReference type="EMBL" id="KAA5830192.1"/>
    </source>
</evidence>
<dbReference type="Proteomes" id="UP000323946">
    <property type="component" value="Unassembled WGS sequence"/>
</dbReference>
<dbReference type="RefSeq" id="WP_150069048.1">
    <property type="nucleotide sequence ID" value="NZ_JBEPDJ010000013.1"/>
</dbReference>
<keyword evidence="3" id="KW-0804">Transcription</keyword>
<evidence type="ECO:0000313" key="6">
    <source>
        <dbReference type="Proteomes" id="UP000323946"/>
    </source>
</evidence>
<dbReference type="OrthoDB" id="9799345at2"/>
<dbReference type="PRINTS" id="PR00032">
    <property type="entry name" value="HTHARAC"/>
</dbReference>
<dbReference type="SMR" id="A0A5M7BKG7"/>
<name>A0A5M7BKG7_SACHI</name>
<dbReference type="InterPro" id="IPR035418">
    <property type="entry name" value="AraC-bd_2"/>
</dbReference>
<dbReference type="Pfam" id="PF12833">
    <property type="entry name" value="HTH_18"/>
    <property type="match status" value="1"/>
</dbReference>
<dbReference type="GO" id="GO:0043565">
    <property type="term" value="F:sequence-specific DNA binding"/>
    <property type="evidence" value="ECO:0007669"/>
    <property type="project" value="InterPro"/>
</dbReference>
<comment type="caution">
    <text evidence="5">The sequence shown here is derived from an EMBL/GenBank/DDBJ whole genome shotgun (WGS) entry which is preliminary data.</text>
</comment>
<dbReference type="GO" id="GO:0003700">
    <property type="term" value="F:DNA-binding transcription factor activity"/>
    <property type="evidence" value="ECO:0007669"/>
    <property type="project" value="InterPro"/>
</dbReference>
<evidence type="ECO:0000259" key="4">
    <source>
        <dbReference type="PROSITE" id="PS01124"/>
    </source>
</evidence>
<feature type="domain" description="HTH araC/xylS-type" evidence="4">
    <location>
        <begin position="208"/>
        <end position="309"/>
    </location>
</feature>
<keyword evidence="6" id="KW-1185">Reference proteome</keyword>
<dbReference type="Pfam" id="PF14525">
    <property type="entry name" value="AraC_binding_2"/>
    <property type="match status" value="1"/>
</dbReference>
<evidence type="ECO:0000256" key="1">
    <source>
        <dbReference type="ARBA" id="ARBA00023015"/>
    </source>
</evidence>
<dbReference type="InterPro" id="IPR018060">
    <property type="entry name" value="HTH_AraC"/>
</dbReference>
<keyword evidence="1" id="KW-0805">Transcription regulation</keyword>
<reference evidence="5 6" key="1">
    <citation type="submission" date="2019-09" db="EMBL/GenBank/DDBJ databases">
        <title>Draft genome sequence of the thermophilic Saccharopolyspora hirsuta VKM Ac-666T.</title>
        <authorList>
            <person name="Lobastova T.G."/>
            <person name="Fokina V."/>
            <person name="Bragin E.Y."/>
            <person name="Shtratnikova V.Y."/>
            <person name="Starodumova I.P."/>
            <person name="Tarlachkov S.V."/>
            <person name="Donova M.V."/>
        </authorList>
    </citation>
    <scope>NUCLEOTIDE SEQUENCE [LARGE SCALE GENOMIC DNA]</scope>
    <source>
        <strain evidence="5 6">VKM Ac-666</strain>
    </source>
</reference>
<organism evidence="5 6">
    <name type="scientific">Saccharopolyspora hirsuta</name>
    <dbReference type="NCBI Taxonomy" id="1837"/>
    <lineage>
        <taxon>Bacteria</taxon>
        <taxon>Bacillati</taxon>
        <taxon>Actinomycetota</taxon>
        <taxon>Actinomycetes</taxon>
        <taxon>Pseudonocardiales</taxon>
        <taxon>Pseudonocardiaceae</taxon>
        <taxon>Saccharopolyspora</taxon>
    </lineage>
</organism>
<dbReference type="AlphaFoldDB" id="A0A5M7BKG7"/>
<dbReference type="PANTHER" id="PTHR46796:SF6">
    <property type="entry name" value="ARAC SUBFAMILY"/>
    <property type="match status" value="1"/>
</dbReference>
<dbReference type="SUPFAM" id="SSF46689">
    <property type="entry name" value="Homeodomain-like"/>
    <property type="match status" value="1"/>
</dbReference>
<gene>
    <name evidence="5" type="ORF">F1721_24205</name>
</gene>
<keyword evidence="2" id="KW-0238">DNA-binding</keyword>
<accession>A0A5M7BKG7</accession>